<evidence type="ECO:0000256" key="1">
    <source>
        <dbReference type="SAM" id="MobiDB-lite"/>
    </source>
</evidence>
<proteinExistence type="predicted"/>
<accession>A0ABV3LXU7</accession>
<protein>
    <submittedName>
        <fullName evidence="2">Uncharacterized protein</fullName>
    </submittedName>
</protein>
<evidence type="ECO:0000313" key="3">
    <source>
        <dbReference type="Proteomes" id="UP001553843"/>
    </source>
</evidence>
<feature type="region of interest" description="Disordered" evidence="1">
    <location>
        <begin position="1"/>
        <end position="119"/>
    </location>
</feature>
<dbReference type="Proteomes" id="UP001553843">
    <property type="component" value="Unassembled WGS sequence"/>
</dbReference>
<gene>
    <name evidence="2" type="ORF">AB0887_14830</name>
</gene>
<organism evidence="2 3">
    <name type="scientific">Streptomyces huasconensis</name>
    <dbReference type="NCBI Taxonomy" id="1854574"/>
    <lineage>
        <taxon>Bacteria</taxon>
        <taxon>Bacillati</taxon>
        <taxon>Actinomycetota</taxon>
        <taxon>Actinomycetes</taxon>
        <taxon>Kitasatosporales</taxon>
        <taxon>Streptomycetaceae</taxon>
        <taxon>Streptomyces</taxon>
    </lineage>
</organism>
<sequence>MPDDIGPFDAEAIEERHRVRRKQAGGVLRQGRFRGPPEADPVGYDDAAPGGAHARAVGSHAPPSKFLPCGNRTVRPDGFPRGARSTYAMFTVSPSITSRRKRTGKGEGKPSMALPSGCS</sequence>
<reference evidence="2 3" key="1">
    <citation type="submission" date="2024-06" db="EMBL/GenBank/DDBJ databases">
        <title>The Natural Products Discovery Center: Release of the First 8490 Sequenced Strains for Exploring Actinobacteria Biosynthetic Diversity.</title>
        <authorList>
            <person name="Kalkreuter E."/>
            <person name="Kautsar S.A."/>
            <person name="Yang D."/>
            <person name="Bader C.D."/>
            <person name="Teijaro C.N."/>
            <person name="Fluegel L."/>
            <person name="Davis C.M."/>
            <person name="Simpson J.R."/>
            <person name="Lauterbach L."/>
            <person name="Steele A.D."/>
            <person name="Gui C."/>
            <person name="Meng S."/>
            <person name="Li G."/>
            <person name="Viehrig K."/>
            <person name="Ye F."/>
            <person name="Su P."/>
            <person name="Kiefer A.F."/>
            <person name="Nichols A."/>
            <person name="Cepeda A.J."/>
            <person name="Yan W."/>
            <person name="Fan B."/>
            <person name="Jiang Y."/>
            <person name="Adhikari A."/>
            <person name="Zheng C.-J."/>
            <person name="Schuster L."/>
            <person name="Cowan T.M."/>
            <person name="Smanski M.J."/>
            <person name="Chevrette M.G."/>
            <person name="De Carvalho L.P.S."/>
            <person name="Shen B."/>
        </authorList>
    </citation>
    <scope>NUCLEOTIDE SEQUENCE [LARGE SCALE GENOMIC DNA]</scope>
    <source>
        <strain evidence="2 3">NPDC047833</strain>
    </source>
</reference>
<keyword evidence="3" id="KW-1185">Reference proteome</keyword>
<name>A0ABV3LXU7_9ACTN</name>
<dbReference type="RefSeq" id="WP_359778478.1">
    <property type="nucleotide sequence ID" value="NZ_JBEYRR010000005.1"/>
</dbReference>
<comment type="caution">
    <text evidence="2">The sequence shown here is derived from an EMBL/GenBank/DDBJ whole genome shotgun (WGS) entry which is preliminary data.</text>
</comment>
<evidence type="ECO:0000313" key="2">
    <source>
        <dbReference type="EMBL" id="MEW2363212.1"/>
    </source>
</evidence>
<dbReference type="EMBL" id="JBEYRS010000005">
    <property type="protein sequence ID" value="MEW2363212.1"/>
    <property type="molecule type" value="Genomic_DNA"/>
</dbReference>